<dbReference type="InterPro" id="IPR050332">
    <property type="entry name" value="GPCR_2"/>
</dbReference>
<evidence type="ECO:0000256" key="6">
    <source>
        <dbReference type="ARBA" id="ARBA00022989"/>
    </source>
</evidence>
<dbReference type="GO" id="GO:0007166">
    <property type="term" value="P:cell surface receptor signaling pathway"/>
    <property type="evidence" value="ECO:0007669"/>
    <property type="project" value="InterPro"/>
</dbReference>
<keyword evidence="12" id="KW-0807">Transducer</keyword>
<evidence type="ECO:0000256" key="10">
    <source>
        <dbReference type="ARBA" id="ARBA00023170"/>
    </source>
</evidence>
<evidence type="ECO:0000313" key="20">
    <source>
        <dbReference type="RefSeq" id="XP_055860461.1"/>
    </source>
</evidence>
<dbReference type="PANTHER" id="PTHR45620">
    <property type="entry name" value="PDF RECEPTOR-LIKE PROTEIN-RELATED"/>
    <property type="match status" value="1"/>
</dbReference>
<dbReference type="PRINTS" id="PR01279">
    <property type="entry name" value="CRFRECEPTOR"/>
</dbReference>
<feature type="transmembrane region" description="Helical" evidence="13">
    <location>
        <begin position="321"/>
        <end position="338"/>
    </location>
</feature>
<keyword evidence="11" id="KW-0325">Glycoprotein</keyword>
<feature type="transmembrane region" description="Helical" evidence="13">
    <location>
        <begin position="203"/>
        <end position="227"/>
    </location>
</feature>
<feature type="transmembrane region" description="Helical" evidence="13">
    <location>
        <begin position="234"/>
        <end position="253"/>
    </location>
</feature>
<dbReference type="GO" id="GO:0017046">
    <property type="term" value="F:peptide hormone binding"/>
    <property type="evidence" value="ECO:0007669"/>
    <property type="project" value="TreeGrafter"/>
</dbReference>
<dbReference type="GO" id="GO:0005886">
    <property type="term" value="C:plasma membrane"/>
    <property type="evidence" value="ECO:0007669"/>
    <property type="project" value="UniProtKB-SubCell"/>
</dbReference>
<comment type="subcellular location">
    <subcellularLocation>
        <location evidence="1">Cell membrane</location>
        <topology evidence="1">Multi-pass membrane protein</topology>
    </subcellularLocation>
</comment>
<dbReference type="PANTHER" id="PTHR45620:SF15">
    <property type="entry name" value="DIURETIC HORMONE 44 RECEPTOR 1-RELATED"/>
    <property type="match status" value="1"/>
</dbReference>
<keyword evidence="4 13" id="KW-0812">Transmembrane</keyword>
<dbReference type="InterPro" id="IPR036445">
    <property type="entry name" value="GPCR_2_extracell_dom_sf"/>
</dbReference>
<dbReference type="PROSITE" id="PS50227">
    <property type="entry name" value="G_PROTEIN_RECEP_F2_3"/>
    <property type="match status" value="1"/>
</dbReference>
<evidence type="ECO:0000313" key="17">
    <source>
        <dbReference type="RefSeq" id="XP_055860441.1"/>
    </source>
</evidence>
<evidence type="ECO:0000256" key="4">
    <source>
        <dbReference type="ARBA" id="ARBA00022692"/>
    </source>
</evidence>
<evidence type="ECO:0000313" key="21">
    <source>
        <dbReference type="RefSeq" id="XP_055860470.1"/>
    </source>
</evidence>
<evidence type="ECO:0000313" key="16">
    <source>
        <dbReference type="Proteomes" id="UP001165740"/>
    </source>
</evidence>
<evidence type="ECO:0000256" key="3">
    <source>
        <dbReference type="ARBA" id="ARBA00022475"/>
    </source>
</evidence>
<dbReference type="PROSITE" id="PS50261">
    <property type="entry name" value="G_PROTEIN_RECEP_F2_4"/>
    <property type="match status" value="1"/>
</dbReference>
<sequence>MGQIKSHLQLPKNEEEELEAGALDIDELYRKTFDACIAKWKDVTFYKEPDVLYCNSTSDTFTCWPATSAGAVAQERCPEHSVVDQTANVTKLCRDNGTWETANYSACMPNTTHSMETHKTSTSPEAWILYDIGFTITTIALLVALTIFLNFKSLRCLRNIIHCNLMVALLVTNVKWLILRLASFSLASAPPVLCKILVTILTYFHSAIFFWMFVEGLYLFTIVIWAYSVHKIRLWHYILIGWGIPFVFVIIWVCVRSQYKDMLCWLPEDGTNYVDYIIHVPALTVLGINVFFITVIIWTLVTKLRASNTIETRQSRKALKAIVVLLPLLGVTYILLLVPPVRHETLERIYYVLSVTLQSLQGLFVAIFYCFLNGEVQTVLRQKFSALQDSRTFGRYTMSSFFTARRRSSCYAMTSTTCNGKAGSPKQSVVSKYSRAGEGDKEAMETEASAAMMDNVL</sequence>
<organism evidence="16 19">
    <name type="scientific">Biomphalaria glabrata</name>
    <name type="common">Bloodfluke planorb</name>
    <name type="synonym">Freshwater snail</name>
    <dbReference type="NCBI Taxonomy" id="6526"/>
    <lineage>
        <taxon>Eukaryota</taxon>
        <taxon>Metazoa</taxon>
        <taxon>Spiralia</taxon>
        <taxon>Lophotrochozoa</taxon>
        <taxon>Mollusca</taxon>
        <taxon>Gastropoda</taxon>
        <taxon>Heterobranchia</taxon>
        <taxon>Euthyneura</taxon>
        <taxon>Panpulmonata</taxon>
        <taxon>Hygrophila</taxon>
        <taxon>Lymnaeoidea</taxon>
        <taxon>Planorbidae</taxon>
        <taxon>Biomphalaria</taxon>
    </lineage>
</organism>
<dbReference type="RefSeq" id="XP_055860461.1">
    <property type="nucleotide sequence ID" value="XM_056004486.1"/>
</dbReference>
<keyword evidence="6 13" id="KW-1133">Transmembrane helix</keyword>
<evidence type="ECO:0000256" key="5">
    <source>
        <dbReference type="ARBA" id="ARBA00022729"/>
    </source>
</evidence>
<keyword evidence="8 13" id="KW-0472">Membrane</keyword>
<comment type="similarity">
    <text evidence="2">Belongs to the G-protein coupled receptor 2 family.</text>
</comment>
<accession>A0A9W2YCJ8</accession>
<dbReference type="SMART" id="SM00008">
    <property type="entry name" value="HormR"/>
    <property type="match status" value="1"/>
</dbReference>
<dbReference type="RefSeq" id="XP_055860455.1">
    <property type="nucleotide sequence ID" value="XM_056004480.1"/>
</dbReference>
<dbReference type="RefSeq" id="XP_055860470.1">
    <property type="nucleotide sequence ID" value="XM_056004495.1"/>
</dbReference>
<dbReference type="Gene3D" id="4.10.1240.10">
    <property type="entry name" value="GPCR, family 2, extracellular hormone receptor domain"/>
    <property type="match status" value="1"/>
</dbReference>
<feature type="transmembrane region" description="Helical" evidence="13">
    <location>
        <begin position="350"/>
        <end position="372"/>
    </location>
</feature>
<dbReference type="SUPFAM" id="SSF111418">
    <property type="entry name" value="Hormone receptor domain"/>
    <property type="match status" value="1"/>
</dbReference>
<dbReference type="InterPro" id="IPR017983">
    <property type="entry name" value="GPCR_2_secretin-like_CS"/>
</dbReference>
<dbReference type="RefSeq" id="XP_055860448.1">
    <property type="nucleotide sequence ID" value="XM_056004473.1"/>
</dbReference>
<dbReference type="InterPro" id="IPR001879">
    <property type="entry name" value="GPCR_2_extracellular_dom"/>
</dbReference>
<dbReference type="OMA" id="RINYSHC"/>
<evidence type="ECO:0000256" key="12">
    <source>
        <dbReference type="ARBA" id="ARBA00023224"/>
    </source>
</evidence>
<dbReference type="InterPro" id="IPR003051">
    <property type="entry name" value="GPCR_2_CRF_rcpt"/>
</dbReference>
<feature type="transmembrane region" description="Helical" evidence="13">
    <location>
        <begin position="127"/>
        <end position="151"/>
    </location>
</feature>
<keyword evidence="16" id="KW-1185">Reference proteome</keyword>
<reference evidence="17 18" key="1">
    <citation type="submission" date="2025-04" db="UniProtKB">
        <authorList>
            <consortium name="RefSeq"/>
        </authorList>
    </citation>
    <scope>IDENTIFICATION</scope>
</reference>
<protein>
    <submittedName>
        <fullName evidence="17 18">Corticotropin-releasing factor receptor 2-like isoform X1</fullName>
    </submittedName>
</protein>
<keyword evidence="3" id="KW-1003">Cell membrane</keyword>
<evidence type="ECO:0000256" key="11">
    <source>
        <dbReference type="ARBA" id="ARBA00023180"/>
    </source>
</evidence>
<keyword evidence="5" id="KW-0732">Signal</keyword>
<evidence type="ECO:0000256" key="8">
    <source>
        <dbReference type="ARBA" id="ARBA00023136"/>
    </source>
</evidence>
<evidence type="ECO:0000313" key="19">
    <source>
        <dbReference type="RefSeq" id="XP_055860455.1"/>
    </source>
</evidence>
<gene>
    <name evidence="17 18 19 20 21" type="primary">LOC106051400</name>
</gene>
<dbReference type="SUPFAM" id="SSF81321">
    <property type="entry name" value="Family A G protein-coupled receptor-like"/>
    <property type="match status" value="1"/>
</dbReference>
<feature type="domain" description="G-protein coupled receptors family 2 profile 1" evidence="14">
    <location>
        <begin position="35"/>
        <end position="111"/>
    </location>
</feature>
<evidence type="ECO:0000259" key="14">
    <source>
        <dbReference type="PROSITE" id="PS50227"/>
    </source>
</evidence>
<evidence type="ECO:0000256" key="2">
    <source>
        <dbReference type="ARBA" id="ARBA00005314"/>
    </source>
</evidence>
<dbReference type="Pfam" id="PF00002">
    <property type="entry name" value="7tm_2"/>
    <property type="match status" value="1"/>
</dbReference>
<evidence type="ECO:0000259" key="15">
    <source>
        <dbReference type="PROSITE" id="PS50261"/>
    </source>
</evidence>
<evidence type="ECO:0000256" key="1">
    <source>
        <dbReference type="ARBA" id="ARBA00004651"/>
    </source>
</evidence>
<evidence type="ECO:0000256" key="9">
    <source>
        <dbReference type="ARBA" id="ARBA00023157"/>
    </source>
</evidence>
<dbReference type="GO" id="GO:0007188">
    <property type="term" value="P:adenylate cyclase-modulating G protein-coupled receptor signaling pathway"/>
    <property type="evidence" value="ECO:0007669"/>
    <property type="project" value="TreeGrafter"/>
</dbReference>
<dbReference type="PROSITE" id="PS00650">
    <property type="entry name" value="G_PROTEIN_RECEP_F2_2"/>
    <property type="match status" value="1"/>
</dbReference>
<feature type="transmembrane region" description="Helical" evidence="13">
    <location>
        <begin position="276"/>
        <end position="301"/>
    </location>
</feature>
<dbReference type="InterPro" id="IPR017981">
    <property type="entry name" value="GPCR_2-like_7TM"/>
</dbReference>
<evidence type="ECO:0000313" key="18">
    <source>
        <dbReference type="RefSeq" id="XP_055860448.1"/>
    </source>
</evidence>
<dbReference type="InterPro" id="IPR000832">
    <property type="entry name" value="GPCR_2_secretin-like"/>
</dbReference>
<keyword evidence="7" id="KW-0297">G-protein coupled receptor</keyword>
<evidence type="ECO:0000256" key="13">
    <source>
        <dbReference type="SAM" id="Phobius"/>
    </source>
</evidence>
<dbReference type="AlphaFoldDB" id="A0A9W2YCJ8"/>
<dbReference type="OrthoDB" id="6022368at2759"/>
<dbReference type="GeneID" id="106051400"/>
<dbReference type="PRINTS" id="PR00249">
    <property type="entry name" value="GPCRSECRETIN"/>
</dbReference>
<dbReference type="Gene3D" id="1.20.1070.10">
    <property type="entry name" value="Rhodopsin 7-helix transmembrane proteins"/>
    <property type="match status" value="1"/>
</dbReference>
<dbReference type="RefSeq" id="XP_055860441.1">
    <property type="nucleotide sequence ID" value="XM_056004466.1"/>
</dbReference>
<keyword evidence="9" id="KW-1015">Disulfide bond</keyword>
<evidence type="ECO:0000256" key="7">
    <source>
        <dbReference type="ARBA" id="ARBA00023040"/>
    </source>
</evidence>
<proteinExistence type="inferred from homology"/>
<dbReference type="Proteomes" id="UP001165740">
    <property type="component" value="Chromosome 1"/>
</dbReference>
<keyword evidence="10" id="KW-0675">Receptor</keyword>
<dbReference type="Pfam" id="PF02793">
    <property type="entry name" value="HRM"/>
    <property type="match status" value="1"/>
</dbReference>
<name>A0A9W2YCJ8_BIOGL</name>
<dbReference type="GO" id="GO:0008528">
    <property type="term" value="F:G protein-coupled peptide receptor activity"/>
    <property type="evidence" value="ECO:0007669"/>
    <property type="project" value="TreeGrafter"/>
</dbReference>
<feature type="domain" description="G-protein coupled receptors family 2 profile 2" evidence="15">
    <location>
        <begin position="126"/>
        <end position="373"/>
    </location>
</feature>